<accession>A0A1B6CHU4</accession>
<gene>
    <name evidence="12" type="ORF">g.10066</name>
    <name evidence="11" type="ORF">g.10067</name>
</gene>
<comment type="catalytic activity">
    <reaction evidence="10">
        <text>a very-long-chain acyl-CoA + malonyl-CoA + H(+) = a very-long-chain 3-oxoacyl-CoA + CO2 + CoA</text>
        <dbReference type="Rhea" id="RHEA:32727"/>
        <dbReference type="ChEBI" id="CHEBI:15378"/>
        <dbReference type="ChEBI" id="CHEBI:16526"/>
        <dbReference type="ChEBI" id="CHEBI:57287"/>
        <dbReference type="ChEBI" id="CHEBI:57384"/>
        <dbReference type="ChEBI" id="CHEBI:90725"/>
        <dbReference type="ChEBI" id="CHEBI:90736"/>
        <dbReference type="EC" id="2.3.1.199"/>
    </reaction>
</comment>
<evidence type="ECO:0000256" key="4">
    <source>
        <dbReference type="ARBA" id="ARBA00022692"/>
    </source>
</evidence>
<organism evidence="11">
    <name type="scientific">Clastoptera arizonana</name>
    <name type="common">Arizona spittle bug</name>
    <dbReference type="NCBI Taxonomy" id="38151"/>
    <lineage>
        <taxon>Eukaryota</taxon>
        <taxon>Metazoa</taxon>
        <taxon>Ecdysozoa</taxon>
        <taxon>Arthropoda</taxon>
        <taxon>Hexapoda</taxon>
        <taxon>Insecta</taxon>
        <taxon>Pterygota</taxon>
        <taxon>Neoptera</taxon>
        <taxon>Paraneoptera</taxon>
        <taxon>Hemiptera</taxon>
        <taxon>Auchenorrhyncha</taxon>
        <taxon>Cercopoidea</taxon>
        <taxon>Clastopteridae</taxon>
        <taxon>Clastoptera</taxon>
    </lineage>
</organism>
<feature type="transmembrane region" description="Helical" evidence="10">
    <location>
        <begin position="240"/>
        <end position="261"/>
    </location>
</feature>
<comment type="subcellular location">
    <subcellularLocation>
        <location evidence="1">Membrane</location>
        <topology evidence="1">Multi-pass membrane protein</topology>
    </subcellularLocation>
</comment>
<evidence type="ECO:0000256" key="1">
    <source>
        <dbReference type="ARBA" id="ARBA00004141"/>
    </source>
</evidence>
<dbReference type="GO" id="GO:0019367">
    <property type="term" value="P:fatty acid elongation, saturated fatty acid"/>
    <property type="evidence" value="ECO:0007669"/>
    <property type="project" value="TreeGrafter"/>
</dbReference>
<evidence type="ECO:0000256" key="2">
    <source>
        <dbReference type="ARBA" id="ARBA00022516"/>
    </source>
</evidence>
<evidence type="ECO:0000256" key="3">
    <source>
        <dbReference type="ARBA" id="ARBA00022679"/>
    </source>
</evidence>
<dbReference type="AlphaFoldDB" id="A0A1B6CHU4"/>
<dbReference type="EC" id="2.3.1.199" evidence="10"/>
<feature type="transmembrane region" description="Helical" evidence="10">
    <location>
        <begin position="64"/>
        <end position="81"/>
    </location>
</feature>
<keyword evidence="3 10" id="KW-0808">Transferase</keyword>
<dbReference type="PANTHER" id="PTHR11157:SF103">
    <property type="entry name" value="ELONGATION OF VERY LONG CHAIN FATTY ACIDS PROTEIN"/>
    <property type="match status" value="1"/>
</dbReference>
<protein>
    <recommendedName>
        <fullName evidence="10">Elongation of very long chain fatty acids protein</fullName>
        <ecNumber evidence="10">2.3.1.199</ecNumber>
    </recommendedName>
    <alternativeName>
        <fullName evidence="10">Very-long-chain 3-oxoacyl-CoA synthase</fullName>
    </alternativeName>
</protein>
<dbReference type="GO" id="GO:0042761">
    <property type="term" value="P:very long-chain fatty acid biosynthetic process"/>
    <property type="evidence" value="ECO:0007669"/>
    <property type="project" value="TreeGrafter"/>
</dbReference>
<evidence type="ECO:0000313" key="11">
    <source>
        <dbReference type="EMBL" id="JAS13037.1"/>
    </source>
</evidence>
<feature type="transmembrane region" description="Helical" evidence="10">
    <location>
        <begin position="176"/>
        <end position="196"/>
    </location>
</feature>
<evidence type="ECO:0000256" key="5">
    <source>
        <dbReference type="ARBA" id="ARBA00022832"/>
    </source>
</evidence>
<dbReference type="InterPro" id="IPR002076">
    <property type="entry name" value="ELO_fam"/>
</dbReference>
<keyword evidence="4 10" id="KW-0812">Transmembrane</keyword>
<reference evidence="11" key="1">
    <citation type="submission" date="2015-12" db="EMBL/GenBank/DDBJ databases">
        <title>De novo transcriptome assembly of four potential Pierce s Disease insect vectors from Arizona vineyards.</title>
        <authorList>
            <person name="Tassone E.E."/>
        </authorList>
    </citation>
    <scope>NUCLEOTIDE SEQUENCE</scope>
</reference>
<evidence type="ECO:0000256" key="8">
    <source>
        <dbReference type="ARBA" id="ARBA00023136"/>
    </source>
</evidence>
<evidence type="ECO:0000256" key="9">
    <source>
        <dbReference type="ARBA" id="ARBA00023160"/>
    </source>
</evidence>
<keyword evidence="5 10" id="KW-0276">Fatty acid metabolism</keyword>
<evidence type="ECO:0000256" key="6">
    <source>
        <dbReference type="ARBA" id="ARBA00022989"/>
    </source>
</evidence>
<dbReference type="EMBL" id="GEDC01002563">
    <property type="protein sequence ID" value="JAS34735.1"/>
    <property type="molecule type" value="Transcribed_RNA"/>
</dbReference>
<feature type="transmembrane region" description="Helical" evidence="10">
    <location>
        <begin position="217"/>
        <end position="234"/>
    </location>
</feature>
<evidence type="ECO:0000256" key="10">
    <source>
        <dbReference type="RuleBase" id="RU361115"/>
    </source>
</evidence>
<keyword evidence="9 10" id="KW-0275">Fatty acid biosynthesis</keyword>
<sequence>MASEMLGLVNETTNASFMSFEEAENSMIQSWFLMSNPCTIVSLLLAYLFIVLKFGPDNMKSRPAYNIKYIVMAYNVMQIYINTNIFLKMFTTPGSLEYFSKHSCHPLRPDLNPVRSAIMEAMHIYFVTKVLDLSDTIFFVLKKKQSHVTFLHVYHHTLMPIAVWTYIKYYREEDGVVVGFLNSFVHIVMYTYYFLAGLGPEVQKYLWWKKYITKLQLIQFGLVITWMCTMFVLNCHLSRFIFYLAVGNSFVFIYLFTDFYIKAYTKKNSSLIEQNKTECQKSR</sequence>
<dbReference type="Pfam" id="PF01151">
    <property type="entry name" value="ELO"/>
    <property type="match status" value="1"/>
</dbReference>
<keyword evidence="6 10" id="KW-1133">Transmembrane helix</keyword>
<keyword evidence="7 10" id="KW-0443">Lipid metabolism</keyword>
<dbReference type="GO" id="GO:0009922">
    <property type="term" value="F:fatty acid elongase activity"/>
    <property type="evidence" value="ECO:0007669"/>
    <property type="project" value="UniProtKB-EC"/>
</dbReference>
<keyword evidence="2 10" id="KW-0444">Lipid biosynthesis</keyword>
<proteinExistence type="inferred from homology"/>
<keyword evidence="8 10" id="KW-0472">Membrane</keyword>
<dbReference type="InterPro" id="IPR030457">
    <property type="entry name" value="ELO_CS"/>
</dbReference>
<dbReference type="EMBL" id="GEDC01024261">
    <property type="protein sequence ID" value="JAS13037.1"/>
    <property type="molecule type" value="Transcribed_RNA"/>
</dbReference>
<evidence type="ECO:0000256" key="7">
    <source>
        <dbReference type="ARBA" id="ARBA00023098"/>
    </source>
</evidence>
<evidence type="ECO:0000313" key="12">
    <source>
        <dbReference type="EMBL" id="JAS34735.1"/>
    </source>
</evidence>
<name>A0A1B6CHU4_9HEMI</name>
<feature type="transmembrane region" description="Helical" evidence="10">
    <location>
        <begin position="153"/>
        <end position="170"/>
    </location>
</feature>
<dbReference type="GO" id="GO:0030148">
    <property type="term" value="P:sphingolipid biosynthetic process"/>
    <property type="evidence" value="ECO:0007669"/>
    <property type="project" value="TreeGrafter"/>
</dbReference>
<dbReference type="GO" id="GO:0034625">
    <property type="term" value="P:fatty acid elongation, monounsaturated fatty acid"/>
    <property type="evidence" value="ECO:0007669"/>
    <property type="project" value="TreeGrafter"/>
</dbReference>
<dbReference type="PANTHER" id="PTHR11157">
    <property type="entry name" value="FATTY ACID ACYL TRANSFERASE-RELATED"/>
    <property type="match status" value="1"/>
</dbReference>
<feature type="transmembrane region" description="Helical" evidence="10">
    <location>
        <begin position="28"/>
        <end position="52"/>
    </location>
</feature>
<dbReference type="GO" id="GO:0005789">
    <property type="term" value="C:endoplasmic reticulum membrane"/>
    <property type="evidence" value="ECO:0007669"/>
    <property type="project" value="TreeGrafter"/>
</dbReference>
<comment type="similarity">
    <text evidence="10">Belongs to the ELO family.</text>
</comment>
<dbReference type="GO" id="GO:0034626">
    <property type="term" value="P:fatty acid elongation, polyunsaturated fatty acid"/>
    <property type="evidence" value="ECO:0007669"/>
    <property type="project" value="TreeGrafter"/>
</dbReference>
<dbReference type="PROSITE" id="PS01188">
    <property type="entry name" value="ELO"/>
    <property type="match status" value="1"/>
</dbReference>